<comment type="caution">
    <text evidence="2">The sequence shown here is derived from an EMBL/GenBank/DDBJ whole genome shotgun (WGS) entry which is preliminary data.</text>
</comment>
<proteinExistence type="predicted"/>
<sequence>MPGHTSREILIILSSLTTCDPANIYELIKMLKSLKVRVSVIGLSAEVRVCTVLTRETGGSYHVILDESHFKELLMLHVKPPPASFSSECSLIRMGFPQHTVASLSDQDVKPSFSMSHLDSSSVPALSLGGYFCPQCHAKYTELPVECKVCGLTLVSAPHLARSFHHLFPLQVFIESPAEDFLENRSSRKKSSSSISSWKS</sequence>
<dbReference type="InterPro" id="IPR012170">
    <property type="entry name" value="TFIIH_SSL1/p44"/>
</dbReference>
<dbReference type="InterPro" id="IPR007198">
    <property type="entry name" value="Ssl1-like"/>
</dbReference>
<dbReference type="Gene3D" id="3.40.50.410">
    <property type="entry name" value="von Willebrand factor, type A domain"/>
    <property type="match status" value="1"/>
</dbReference>
<evidence type="ECO:0000313" key="3">
    <source>
        <dbReference type="Proteomes" id="UP001345963"/>
    </source>
</evidence>
<keyword evidence="3" id="KW-1185">Reference proteome</keyword>
<dbReference type="PANTHER" id="PTHR12695:SF2">
    <property type="entry name" value="GENERAL TRANSCRIPTION FACTOR IIH SUBUNIT 2-RELATED"/>
    <property type="match status" value="1"/>
</dbReference>
<reference evidence="2 3" key="1">
    <citation type="submission" date="2021-07" db="EMBL/GenBank/DDBJ databases">
        <authorList>
            <person name="Palmer J.M."/>
        </authorList>
    </citation>
    <scope>NUCLEOTIDE SEQUENCE [LARGE SCALE GENOMIC DNA]</scope>
    <source>
        <strain evidence="2 3">AT_MEX2019</strain>
        <tissue evidence="2">Muscle</tissue>
    </source>
</reference>
<dbReference type="NCBIfam" id="TIGR00622">
    <property type="entry name" value="ssl1"/>
    <property type="match status" value="1"/>
</dbReference>
<dbReference type="Pfam" id="PF04056">
    <property type="entry name" value="Ssl1"/>
    <property type="match status" value="1"/>
</dbReference>
<dbReference type="Proteomes" id="UP001345963">
    <property type="component" value="Unassembled WGS sequence"/>
</dbReference>
<organism evidence="2 3">
    <name type="scientific">Ataeniobius toweri</name>
    <dbReference type="NCBI Taxonomy" id="208326"/>
    <lineage>
        <taxon>Eukaryota</taxon>
        <taxon>Metazoa</taxon>
        <taxon>Chordata</taxon>
        <taxon>Craniata</taxon>
        <taxon>Vertebrata</taxon>
        <taxon>Euteleostomi</taxon>
        <taxon>Actinopterygii</taxon>
        <taxon>Neopterygii</taxon>
        <taxon>Teleostei</taxon>
        <taxon>Neoteleostei</taxon>
        <taxon>Acanthomorphata</taxon>
        <taxon>Ovalentaria</taxon>
        <taxon>Atherinomorphae</taxon>
        <taxon>Cyprinodontiformes</taxon>
        <taxon>Goodeidae</taxon>
        <taxon>Ataeniobius</taxon>
    </lineage>
</organism>
<protein>
    <submittedName>
        <fullName evidence="2">General transcription factor IIH subunit 2</fullName>
    </submittedName>
</protein>
<feature type="domain" description="Ssl1-like" evidence="1">
    <location>
        <begin position="1"/>
        <end position="97"/>
    </location>
</feature>
<dbReference type="InterPro" id="IPR036465">
    <property type="entry name" value="vWFA_dom_sf"/>
</dbReference>
<gene>
    <name evidence="2" type="primary">GTF2H2</name>
    <name evidence="2" type="ORF">ATANTOWER_032862</name>
</gene>
<dbReference type="EMBL" id="JAHUTI010030493">
    <property type="protein sequence ID" value="MED6242079.1"/>
    <property type="molecule type" value="Genomic_DNA"/>
</dbReference>
<dbReference type="SUPFAM" id="SSF53300">
    <property type="entry name" value="vWA-like"/>
    <property type="match status" value="1"/>
</dbReference>
<name>A0ABU7AXL6_9TELE</name>
<evidence type="ECO:0000259" key="1">
    <source>
        <dbReference type="Pfam" id="PF04056"/>
    </source>
</evidence>
<accession>A0ABU7AXL6</accession>
<evidence type="ECO:0000313" key="2">
    <source>
        <dbReference type="EMBL" id="MED6242079.1"/>
    </source>
</evidence>
<dbReference type="PANTHER" id="PTHR12695">
    <property type="entry name" value="GENERAL TRANSCRIPTION FACTOR IIH SUBUNIT 2"/>
    <property type="match status" value="1"/>
</dbReference>